<evidence type="ECO:0000256" key="8">
    <source>
        <dbReference type="PROSITE-ProRule" id="PRU00175"/>
    </source>
</evidence>
<feature type="domain" description="RING-type" evidence="11">
    <location>
        <begin position="336"/>
        <end position="377"/>
    </location>
</feature>
<comment type="subcellular location">
    <subcellularLocation>
        <location evidence="1">Membrane</location>
    </subcellularLocation>
</comment>
<dbReference type="Gene3D" id="2.10.25.10">
    <property type="entry name" value="Laminin"/>
    <property type="match status" value="1"/>
</dbReference>
<dbReference type="PANTHER" id="PTHR46539:SF1">
    <property type="entry name" value="E3 UBIQUITIN-PROTEIN LIGASE ATL42"/>
    <property type="match status" value="1"/>
</dbReference>
<reference evidence="12 13" key="1">
    <citation type="submission" date="2016-11" db="EMBL/GenBank/DDBJ databases">
        <title>The macronuclear genome of Stentor coeruleus: a giant cell with tiny introns.</title>
        <authorList>
            <person name="Slabodnick M."/>
            <person name="Ruby J.G."/>
            <person name="Reiff S.B."/>
            <person name="Swart E.C."/>
            <person name="Gosai S."/>
            <person name="Prabakaran S."/>
            <person name="Witkowska E."/>
            <person name="Larue G.E."/>
            <person name="Fisher S."/>
            <person name="Freeman R.M."/>
            <person name="Gunawardena J."/>
            <person name="Chu W."/>
            <person name="Stover N.A."/>
            <person name="Gregory B.D."/>
            <person name="Nowacki M."/>
            <person name="Derisi J."/>
            <person name="Roy S.W."/>
            <person name="Marshall W.F."/>
            <person name="Sood P."/>
        </authorList>
    </citation>
    <scope>NUCLEOTIDE SEQUENCE [LARGE SCALE GENOMIC DNA]</scope>
    <source>
        <strain evidence="12">WM001</strain>
    </source>
</reference>
<evidence type="ECO:0000256" key="7">
    <source>
        <dbReference type="ARBA" id="ARBA00023136"/>
    </source>
</evidence>
<proteinExistence type="predicted"/>
<sequence>MHMLLLLLFTAAYSKCTTSTRTSQISVIPPLIPHINTIIQVNSLQKHFQYIVLAKYSNFTQVIYNATSQEWTSDNDFSSANSWIFMNESSLIVVNPAQVKSESLYISLLLCDYISEDSFDVKIINKPTAYCPNNCNNNGKCSDEGCICSKGFIGLDCAMGISELALNKKINLSLSPNAWLAFFVLLKDNKKLSISVKNKTSGELFAFFKSSNSTDNLPSLADYQKSFYFNTGDELNFSSSQIYTFVNFFCDSLEDCNAQIYCKEKNSSSNIGVNEIVSISFAAGLSVIIILIIIICRIYKFYTKWNREQEIKRIAQDIMITYPETQWMQTLNCYTCSICFEDFNTNSMTRIFNCGHAFHTECIDKWLNLKPLCPSCKNQLLVKNES</sequence>
<organism evidence="12 13">
    <name type="scientific">Stentor coeruleus</name>
    <dbReference type="NCBI Taxonomy" id="5963"/>
    <lineage>
        <taxon>Eukaryota</taxon>
        <taxon>Sar</taxon>
        <taxon>Alveolata</taxon>
        <taxon>Ciliophora</taxon>
        <taxon>Postciliodesmatophora</taxon>
        <taxon>Heterotrichea</taxon>
        <taxon>Heterotrichida</taxon>
        <taxon>Stentoridae</taxon>
        <taxon>Stentor</taxon>
    </lineage>
</organism>
<feature type="signal peptide" evidence="10">
    <location>
        <begin position="1"/>
        <end position="19"/>
    </location>
</feature>
<evidence type="ECO:0000313" key="12">
    <source>
        <dbReference type="EMBL" id="OMJ74726.1"/>
    </source>
</evidence>
<evidence type="ECO:0000256" key="9">
    <source>
        <dbReference type="SAM" id="Phobius"/>
    </source>
</evidence>
<dbReference type="Proteomes" id="UP000187209">
    <property type="component" value="Unassembled WGS sequence"/>
</dbReference>
<dbReference type="GO" id="GO:0016020">
    <property type="term" value="C:membrane"/>
    <property type="evidence" value="ECO:0007669"/>
    <property type="project" value="UniProtKB-SubCell"/>
</dbReference>
<dbReference type="CDD" id="cd16454">
    <property type="entry name" value="RING-H2_PA-TM-RING"/>
    <property type="match status" value="1"/>
</dbReference>
<keyword evidence="4 8" id="KW-0863">Zinc-finger</keyword>
<evidence type="ECO:0000256" key="4">
    <source>
        <dbReference type="ARBA" id="ARBA00022771"/>
    </source>
</evidence>
<keyword evidence="3" id="KW-0479">Metal-binding</keyword>
<dbReference type="Gene3D" id="3.30.40.10">
    <property type="entry name" value="Zinc/RING finger domain, C3HC4 (zinc finger)"/>
    <property type="match status" value="1"/>
</dbReference>
<dbReference type="SMART" id="SM00184">
    <property type="entry name" value="RING"/>
    <property type="match status" value="1"/>
</dbReference>
<dbReference type="OrthoDB" id="439514at2759"/>
<comment type="caution">
    <text evidence="12">The sequence shown here is derived from an EMBL/GenBank/DDBJ whole genome shotgun (WGS) entry which is preliminary data.</text>
</comment>
<dbReference type="SUPFAM" id="SSF57850">
    <property type="entry name" value="RING/U-box"/>
    <property type="match status" value="1"/>
</dbReference>
<dbReference type="AlphaFoldDB" id="A0A1R2BD84"/>
<dbReference type="InterPro" id="IPR000742">
    <property type="entry name" value="EGF"/>
</dbReference>
<evidence type="ECO:0000259" key="11">
    <source>
        <dbReference type="PROSITE" id="PS50089"/>
    </source>
</evidence>
<name>A0A1R2BD84_9CILI</name>
<keyword evidence="13" id="KW-1185">Reference proteome</keyword>
<dbReference type="GO" id="GO:0008270">
    <property type="term" value="F:zinc ion binding"/>
    <property type="evidence" value="ECO:0007669"/>
    <property type="project" value="UniProtKB-KW"/>
</dbReference>
<protein>
    <recommendedName>
        <fullName evidence="11">RING-type domain-containing protein</fullName>
    </recommendedName>
</protein>
<dbReference type="EMBL" id="MPUH01000733">
    <property type="protein sequence ID" value="OMJ74726.1"/>
    <property type="molecule type" value="Genomic_DNA"/>
</dbReference>
<evidence type="ECO:0000256" key="6">
    <source>
        <dbReference type="ARBA" id="ARBA00022989"/>
    </source>
</evidence>
<dbReference type="InterPro" id="IPR001841">
    <property type="entry name" value="Znf_RING"/>
</dbReference>
<keyword evidence="7 9" id="KW-0472">Membrane</keyword>
<gene>
    <name evidence="12" type="ORF">SteCoe_26304</name>
</gene>
<evidence type="ECO:0000256" key="1">
    <source>
        <dbReference type="ARBA" id="ARBA00004370"/>
    </source>
</evidence>
<evidence type="ECO:0000256" key="10">
    <source>
        <dbReference type="SAM" id="SignalP"/>
    </source>
</evidence>
<feature type="chain" id="PRO_5012955227" description="RING-type domain-containing protein" evidence="10">
    <location>
        <begin position="20"/>
        <end position="386"/>
    </location>
</feature>
<evidence type="ECO:0000256" key="2">
    <source>
        <dbReference type="ARBA" id="ARBA00022692"/>
    </source>
</evidence>
<dbReference type="PROSITE" id="PS01186">
    <property type="entry name" value="EGF_2"/>
    <property type="match status" value="1"/>
</dbReference>
<evidence type="ECO:0000256" key="3">
    <source>
        <dbReference type="ARBA" id="ARBA00022723"/>
    </source>
</evidence>
<evidence type="ECO:0000256" key="5">
    <source>
        <dbReference type="ARBA" id="ARBA00022833"/>
    </source>
</evidence>
<dbReference type="InterPro" id="IPR013083">
    <property type="entry name" value="Znf_RING/FYVE/PHD"/>
</dbReference>
<dbReference type="PROSITE" id="PS50089">
    <property type="entry name" value="ZF_RING_2"/>
    <property type="match status" value="1"/>
</dbReference>
<dbReference type="PROSITE" id="PS00022">
    <property type="entry name" value="EGF_1"/>
    <property type="match status" value="1"/>
</dbReference>
<dbReference type="Pfam" id="PF13639">
    <property type="entry name" value="zf-RING_2"/>
    <property type="match status" value="1"/>
</dbReference>
<keyword evidence="10" id="KW-0732">Signal</keyword>
<keyword evidence="5" id="KW-0862">Zinc</keyword>
<dbReference type="PANTHER" id="PTHR46539">
    <property type="entry name" value="E3 UBIQUITIN-PROTEIN LIGASE ATL42"/>
    <property type="match status" value="1"/>
</dbReference>
<evidence type="ECO:0000313" key="13">
    <source>
        <dbReference type="Proteomes" id="UP000187209"/>
    </source>
</evidence>
<keyword evidence="2 9" id="KW-0812">Transmembrane</keyword>
<accession>A0A1R2BD84</accession>
<feature type="transmembrane region" description="Helical" evidence="9">
    <location>
        <begin position="276"/>
        <end position="299"/>
    </location>
</feature>
<keyword evidence="6 9" id="KW-1133">Transmembrane helix</keyword>